<name>A0A375IX95_9BURK</name>
<dbReference type="EMBL" id="OVTA01000008">
    <property type="protein sequence ID" value="SPR96702.1"/>
    <property type="molecule type" value="Genomic_DNA"/>
</dbReference>
<reference evidence="1 2" key="1">
    <citation type="submission" date="2018-01" db="EMBL/GenBank/DDBJ databases">
        <authorList>
            <person name="Gaut B.S."/>
            <person name="Morton B.R."/>
            <person name="Clegg M.T."/>
            <person name="Duvall M.R."/>
        </authorList>
    </citation>
    <scope>NUCLEOTIDE SEQUENCE [LARGE SCALE GENOMIC DNA]</scope>
    <source>
        <strain evidence="1">Cupriavidus taiwanensis cmp 52</strain>
    </source>
</reference>
<protein>
    <submittedName>
        <fullName evidence="1">Uncharacterized protein</fullName>
    </submittedName>
</protein>
<accession>A0A375IX95</accession>
<dbReference type="Proteomes" id="UP000256805">
    <property type="component" value="Unassembled WGS sequence"/>
</dbReference>
<evidence type="ECO:0000313" key="1">
    <source>
        <dbReference type="EMBL" id="SPR96702.1"/>
    </source>
</evidence>
<dbReference type="AlphaFoldDB" id="A0A375IX95"/>
<gene>
    <name evidence="1" type="ORF">CBM2634_A160058</name>
</gene>
<sequence length="55" mass="5758">MAGRLKVALEARAAGCMRGDAAAGHRGDSLGAPHARQCVAPVLTLGVLCIFRWRV</sequence>
<proteinExistence type="predicted"/>
<organism evidence="1 2">
    <name type="scientific">Cupriavidus taiwanensis</name>
    <dbReference type="NCBI Taxonomy" id="164546"/>
    <lineage>
        <taxon>Bacteria</taxon>
        <taxon>Pseudomonadati</taxon>
        <taxon>Pseudomonadota</taxon>
        <taxon>Betaproteobacteria</taxon>
        <taxon>Burkholderiales</taxon>
        <taxon>Burkholderiaceae</taxon>
        <taxon>Cupriavidus</taxon>
    </lineage>
</organism>
<evidence type="ECO:0000313" key="2">
    <source>
        <dbReference type="Proteomes" id="UP000256805"/>
    </source>
</evidence>